<gene>
    <name evidence="1" type="ORF">QFC20_002355</name>
</gene>
<reference evidence="1" key="1">
    <citation type="submission" date="2023-04" db="EMBL/GenBank/DDBJ databases">
        <title>Draft Genome sequencing of Naganishia species isolated from polar environments using Oxford Nanopore Technology.</title>
        <authorList>
            <person name="Leo P."/>
            <person name="Venkateswaran K."/>
        </authorList>
    </citation>
    <scope>NUCLEOTIDE SEQUENCE</scope>
    <source>
        <strain evidence="1">MNA-CCFEE 5262</strain>
    </source>
</reference>
<sequence>MAQSLQSLSKEELIERLLKLEAKVITSGENAVPASAVASTSKTIQQTTNLEQVNSQSSPLVEEDPRSANFHQNATRKIALLFTYQGWHYSGLALQNMPTPLPTVEGELLKALETTYLIQKDAGFEGCAFARCGRTDRGVSSAGQVVTLWVRSKRKPGDGGAPLGDDWRAPRDVVEPNTNEADDTDGAGLTDREITEITTGLALDPPASPRKRGRRLRPVSASESQPYELAYAQMLNRVLPSEIRVIGWSPLPSRVDFDARFSCQTRHYRYFFNKTPIPGQKSLNLEKMQEAADRLVGEHDFRNFCKVDGSKQIENHCRKVLSAVIRRDRVGEAGPGSLSQTVDFGDAADQKEDYVFELVGSAFLWHQVRHIMAILFLVGHELEEPSIVSKLLHTGYVPPLYPSPKNKDILVQIPLDPLRMEEDNVKGILMRKPLYAMASGLPLQLYRCNYKEGDVDWRYSGYDGRVAARRGPAGNEPISEAERIAITEGSGTLLQILKNQLEEAKIQTRHIQAFFDEALQINHPEGLPVDSKPPQSHTVGAGDVMTCKRYVKLLTRARSESAEEINRKWMAKRGEKRGLRSLAANAEVTSDNE</sequence>
<proteinExistence type="predicted"/>
<organism evidence="1 2">
    <name type="scientific">Naganishia adeliensis</name>
    <dbReference type="NCBI Taxonomy" id="92952"/>
    <lineage>
        <taxon>Eukaryota</taxon>
        <taxon>Fungi</taxon>
        <taxon>Dikarya</taxon>
        <taxon>Basidiomycota</taxon>
        <taxon>Agaricomycotina</taxon>
        <taxon>Tremellomycetes</taxon>
        <taxon>Filobasidiales</taxon>
        <taxon>Filobasidiaceae</taxon>
        <taxon>Naganishia</taxon>
    </lineage>
</organism>
<keyword evidence="2" id="KW-1185">Reference proteome</keyword>
<dbReference type="Proteomes" id="UP001230649">
    <property type="component" value="Unassembled WGS sequence"/>
</dbReference>
<evidence type="ECO:0000313" key="1">
    <source>
        <dbReference type="EMBL" id="KAJ9112174.1"/>
    </source>
</evidence>
<comment type="caution">
    <text evidence="1">The sequence shown here is derived from an EMBL/GenBank/DDBJ whole genome shotgun (WGS) entry which is preliminary data.</text>
</comment>
<evidence type="ECO:0000313" key="2">
    <source>
        <dbReference type="Proteomes" id="UP001230649"/>
    </source>
</evidence>
<protein>
    <submittedName>
        <fullName evidence="1">Uncharacterized protein</fullName>
    </submittedName>
</protein>
<name>A0ACC2WLS4_9TREE</name>
<accession>A0ACC2WLS4</accession>
<dbReference type="EMBL" id="JASBWS010000016">
    <property type="protein sequence ID" value="KAJ9112174.1"/>
    <property type="molecule type" value="Genomic_DNA"/>
</dbReference>